<dbReference type="Proteomes" id="UP001158045">
    <property type="component" value="Unassembled WGS sequence"/>
</dbReference>
<evidence type="ECO:0000313" key="3">
    <source>
        <dbReference type="EMBL" id="MDH8677407.1"/>
    </source>
</evidence>
<dbReference type="Pfam" id="PF09860">
    <property type="entry name" value="DUF2087"/>
    <property type="match status" value="1"/>
</dbReference>
<dbReference type="SUPFAM" id="SSF46894">
    <property type="entry name" value="C-terminal effector domain of the bipartite response regulators"/>
    <property type="match status" value="1"/>
</dbReference>
<feature type="domain" description="HTH luxR-type" evidence="1">
    <location>
        <begin position="77"/>
        <end position="118"/>
    </location>
</feature>
<reference evidence="3 4" key="1">
    <citation type="submission" date="2023-04" db="EMBL/GenBank/DDBJ databases">
        <title>Fusibacter bizertensis strain WBS, isolated from littoral bottom sediments of the Arctic seas - biochemical and genomic analysis.</title>
        <authorList>
            <person name="Brioukhanov A.L."/>
        </authorList>
    </citation>
    <scope>NUCLEOTIDE SEQUENCE [LARGE SCALE GENOMIC DNA]</scope>
    <source>
        <strain evidence="3 4">WBS</strain>
    </source>
</reference>
<organism evidence="3 4">
    <name type="scientific">Fusibacter bizertensis</name>
    <dbReference type="NCBI Taxonomy" id="1488331"/>
    <lineage>
        <taxon>Bacteria</taxon>
        <taxon>Bacillati</taxon>
        <taxon>Bacillota</taxon>
        <taxon>Clostridia</taxon>
        <taxon>Eubacteriales</taxon>
        <taxon>Eubacteriales Family XII. Incertae Sedis</taxon>
        <taxon>Fusibacter</taxon>
    </lineage>
</organism>
<feature type="domain" description="DUF2087" evidence="2">
    <location>
        <begin position="175"/>
        <end position="242"/>
    </location>
</feature>
<evidence type="ECO:0000313" key="4">
    <source>
        <dbReference type="Proteomes" id="UP001158045"/>
    </source>
</evidence>
<accession>A0ABT6NAF5</accession>
<comment type="caution">
    <text evidence="3">The sequence shown here is derived from an EMBL/GenBank/DDBJ whole genome shotgun (WGS) entry which is preliminary data.</text>
</comment>
<gene>
    <name evidence="3" type="ORF">QE109_04565</name>
</gene>
<proteinExistence type="predicted"/>
<keyword evidence="4" id="KW-1185">Reference proteome</keyword>
<dbReference type="EMBL" id="JARYZI010000002">
    <property type="protein sequence ID" value="MDH8677407.1"/>
    <property type="molecule type" value="Genomic_DNA"/>
</dbReference>
<dbReference type="InterPro" id="IPR018656">
    <property type="entry name" value="DUF2087"/>
</dbReference>
<name>A0ABT6NAF5_9FIRM</name>
<evidence type="ECO:0000259" key="2">
    <source>
        <dbReference type="Pfam" id="PF09860"/>
    </source>
</evidence>
<dbReference type="InterPro" id="IPR000792">
    <property type="entry name" value="Tscrpt_reg_LuxR_C"/>
</dbReference>
<dbReference type="InterPro" id="IPR016032">
    <property type="entry name" value="Sig_transdc_resp-reg_C-effctor"/>
</dbReference>
<dbReference type="Pfam" id="PF00196">
    <property type="entry name" value="GerE"/>
    <property type="match status" value="1"/>
</dbReference>
<dbReference type="InterPro" id="IPR036388">
    <property type="entry name" value="WH-like_DNA-bd_sf"/>
</dbReference>
<dbReference type="Gene3D" id="1.10.10.10">
    <property type="entry name" value="Winged helix-like DNA-binding domain superfamily/Winged helix DNA-binding domain"/>
    <property type="match status" value="1"/>
</dbReference>
<protein>
    <submittedName>
        <fullName evidence="3">DUF2087 domain-containing protein</fullName>
    </submittedName>
</protein>
<dbReference type="PRINTS" id="PR00038">
    <property type="entry name" value="HTHLUXR"/>
</dbReference>
<dbReference type="RefSeq" id="WP_281093220.1">
    <property type="nucleotide sequence ID" value="NZ_JARYZI010000002.1"/>
</dbReference>
<sequence length="244" mass="28929">MDFITYDIEQLKKGYTYDAETETFHCLICDQTYEKHEIFKLDERFFDAEGMMQHHIREKHVSVHHYLLGLDKKVTGLTDHQKKMLMSIQSGMADKEVAEQLSISPSTVRHFRFTMKEKARQAKVFIALYDLTFLEPQSFVPVHAHATMVDDRYVTTEDEQEKILKNLFVSLEPLKLKVFSSKEKKKLVILKKIAESFTPGRTYTEMEVNEHLKEIYTDFATIRRYLIEYRFMARSKDGMSYWII</sequence>
<evidence type="ECO:0000259" key="1">
    <source>
        <dbReference type="Pfam" id="PF00196"/>
    </source>
</evidence>